<gene>
    <name evidence="1" type="ORF">A8C56_06110</name>
</gene>
<accession>A0A1A9HZB8</accession>
<sequence length="75" mass="8499">MLTVRHKAIPGKSAMNICLHLIFLFHFAGSPVPITVKPLHSGFTSYRGAKQYLLLFYCVYNANKKFRLTADENVV</sequence>
<evidence type="ECO:0000313" key="2">
    <source>
        <dbReference type="Proteomes" id="UP000077667"/>
    </source>
</evidence>
<dbReference type="Proteomes" id="UP000077667">
    <property type="component" value="Chromosome"/>
</dbReference>
<dbReference type="EMBL" id="CP015772">
    <property type="protein sequence ID" value="ANH80613.1"/>
    <property type="molecule type" value="Genomic_DNA"/>
</dbReference>
<keyword evidence="2" id="KW-1185">Reference proteome</keyword>
<organism evidence="1 2">
    <name type="scientific">Niabella ginsenosidivorans</name>
    <dbReference type="NCBI Taxonomy" id="1176587"/>
    <lineage>
        <taxon>Bacteria</taxon>
        <taxon>Pseudomonadati</taxon>
        <taxon>Bacteroidota</taxon>
        <taxon>Chitinophagia</taxon>
        <taxon>Chitinophagales</taxon>
        <taxon>Chitinophagaceae</taxon>
        <taxon>Niabella</taxon>
    </lineage>
</organism>
<protein>
    <submittedName>
        <fullName evidence="1">Uncharacterized protein</fullName>
    </submittedName>
</protein>
<evidence type="ECO:0000313" key="1">
    <source>
        <dbReference type="EMBL" id="ANH80613.1"/>
    </source>
</evidence>
<dbReference type="KEGG" id="nia:A8C56_06110"/>
<reference evidence="1 2" key="1">
    <citation type="submission" date="2016-05" db="EMBL/GenBank/DDBJ databases">
        <title>Niabella ginsenosidivorans BS26 whole genome sequencing.</title>
        <authorList>
            <person name="Im W.T."/>
            <person name="Siddiqi M.Z."/>
        </authorList>
    </citation>
    <scope>NUCLEOTIDE SEQUENCE [LARGE SCALE GENOMIC DNA]</scope>
    <source>
        <strain evidence="1 2">BS26</strain>
    </source>
</reference>
<proteinExistence type="predicted"/>
<name>A0A1A9HZB8_9BACT</name>
<dbReference type="AlphaFoldDB" id="A0A1A9HZB8"/>